<evidence type="ECO:0000313" key="3">
    <source>
        <dbReference type="Proteomes" id="UP000183053"/>
    </source>
</evidence>
<dbReference type="Proteomes" id="UP000183053">
    <property type="component" value="Unassembled WGS sequence"/>
</dbReference>
<dbReference type="RefSeq" id="WP_269451330.1">
    <property type="nucleotide sequence ID" value="NZ_FNLF01000002.1"/>
</dbReference>
<keyword evidence="3" id="KW-1185">Reference proteome</keyword>
<sequence length="41" mass="3917">MTKGGALAGSGGCSPWRTSAPPANGVPDTKSAGTTNVLDEG</sequence>
<evidence type="ECO:0000313" key="2">
    <source>
        <dbReference type="EMBL" id="SDR20186.1"/>
    </source>
</evidence>
<dbReference type="AlphaFoldDB" id="A0A1H1H529"/>
<name>A0A1H1H529_9ACTN</name>
<gene>
    <name evidence="2" type="ORF">SAMN04489765_3799</name>
</gene>
<feature type="region of interest" description="Disordered" evidence="1">
    <location>
        <begin position="1"/>
        <end position="41"/>
    </location>
</feature>
<feature type="compositionally biased region" description="Polar residues" evidence="1">
    <location>
        <begin position="31"/>
        <end position="41"/>
    </location>
</feature>
<evidence type="ECO:0000256" key="1">
    <source>
        <dbReference type="SAM" id="MobiDB-lite"/>
    </source>
</evidence>
<feature type="compositionally biased region" description="Gly residues" evidence="1">
    <location>
        <begin position="1"/>
        <end position="12"/>
    </location>
</feature>
<proteinExistence type="predicted"/>
<protein>
    <submittedName>
        <fullName evidence="2">Uncharacterized protein</fullName>
    </submittedName>
</protein>
<dbReference type="EMBL" id="FNLF01000002">
    <property type="protein sequence ID" value="SDR20186.1"/>
    <property type="molecule type" value="Genomic_DNA"/>
</dbReference>
<reference evidence="3" key="1">
    <citation type="submission" date="2016-10" db="EMBL/GenBank/DDBJ databases">
        <authorList>
            <person name="Varghese N."/>
            <person name="Submissions S."/>
        </authorList>
    </citation>
    <scope>NUCLEOTIDE SEQUENCE [LARGE SCALE GENOMIC DNA]</scope>
    <source>
        <strain evidence="3">DSM 44142</strain>
    </source>
</reference>
<organism evidence="2 3">
    <name type="scientific">Tsukamurella pulmonis</name>
    <dbReference type="NCBI Taxonomy" id="47312"/>
    <lineage>
        <taxon>Bacteria</taxon>
        <taxon>Bacillati</taxon>
        <taxon>Actinomycetota</taxon>
        <taxon>Actinomycetes</taxon>
        <taxon>Mycobacteriales</taxon>
        <taxon>Tsukamurellaceae</taxon>
        <taxon>Tsukamurella</taxon>
    </lineage>
</organism>
<dbReference type="STRING" id="47312.SAMN04489765_3799"/>
<accession>A0A1H1H529</accession>